<evidence type="ECO:0000259" key="7">
    <source>
        <dbReference type="PROSITE" id="PS50209"/>
    </source>
</evidence>
<comment type="subcellular location">
    <subcellularLocation>
        <location evidence="1">Cytoplasm</location>
        <location evidence="1">Cytosol</location>
    </subcellularLocation>
</comment>
<evidence type="ECO:0000256" key="3">
    <source>
        <dbReference type="ARBA" id="ARBA00022588"/>
    </source>
</evidence>
<accession>A0ABV0UW50</accession>
<keyword evidence="4" id="KW-0391">Immunity</keyword>
<keyword evidence="10" id="KW-1185">Reference proteome</keyword>
<dbReference type="InterPro" id="IPR001315">
    <property type="entry name" value="CARD"/>
</dbReference>
<gene>
    <name evidence="9" type="ORF">ILYODFUR_028221</name>
</gene>
<dbReference type="InterPro" id="IPR051249">
    <property type="entry name" value="NLRP_Inflammasome"/>
</dbReference>
<evidence type="ECO:0000313" key="9">
    <source>
        <dbReference type="EMBL" id="MEQ2249346.1"/>
    </source>
</evidence>
<evidence type="ECO:0000259" key="8">
    <source>
        <dbReference type="PROSITE" id="PS51830"/>
    </source>
</evidence>
<dbReference type="Pfam" id="PF00619">
    <property type="entry name" value="CARD"/>
    <property type="match status" value="1"/>
</dbReference>
<evidence type="ECO:0000256" key="5">
    <source>
        <dbReference type="ARBA" id="ARBA00023198"/>
    </source>
</evidence>
<name>A0ABV0UW50_9TELE</name>
<evidence type="ECO:0000256" key="2">
    <source>
        <dbReference type="ARBA" id="ARBA00022490"/>
    </source>
</evidence>
<evidence type="ECO:0000256" key="4">
    <source>
        <dbReference type="ARBA" id="ARBA00022859"/>
    </source>
</evidence>
<dbReference type="Proteomes" id="UP001482620">
    <property type="component" value="Unassembled WGS sequence"/>
</dbReference>
<feature type="compositionally biased region" description="Polar residues" evidence="6">
    <location>
        <begin position="198"/>
        <end position="207"/>
    </location>
</feature>
<keyword evidence="3" id="KW-0399">Innate immunity</keyword>
<dbReference type="PROSITE" id="PS51830">
    <property type="entry name" value="FIIND"/>
    <property type="match status" value="1"/>
</dbReference>
<protein>
    <recommendedName>
        <fullName evidence="11">Caspase recruitment domain-containing protein 8</fullName>
    </recommendedName>
</protein>
<dbReference type="InterPro" id="IPR011029">
    <property type="entry name" value="DEATH-like_dom_sf"/>
</dbReference>
<dbReference type="PROSITE" id="PS50209">
    <property type="entry name" value="CARD"/>
    <property type="match status" value="1"/>
</dbReference>
<evidence type="ECO:0000256" key="6">
    <source>
        <dbReference type="SAM" id="MobiDB-lite"/>
    </source>
</evidence>
<dbReference type="Pfam" id="PF23679">
    <property type="entry name" value="UPA-FIIND"/>
    <property type="match status" value="1"/>
</dbReference>
<dbReference type="InterPro" id="IPR025307">
    <property type="entry name" value="FIIND_dom"/>
</dbReference>
<evidence type="ECO:0000256" key="1">
    <source>
        <dbReference type="ARBA" id="ARBA00004514"/>
    </source>
</evidence>
<feature type="region of interest" description="Disordered" evidence="6">
    <location>
        <begin position="198"/>
        <end position="235"/>
    </location>
</feature>
<organism evidence="9 10">
    <name type="scientific">Ilyodon furcidens</name>
    <name type="common">goldbreast splitfin</name>
    <dbReference type="NCBI Taxonomy" id="33524"/>
    <lineage>
        <taxon>Eukaryota</taxon>
        <taxon>Metazoa</taxon>
        <taxon>Chordata</taxon>
        <taxon>Craniata</taxon>
        <taxon>Vertebrata</taxon>
        <taxon>Euteleostomi</taxon>
        <taxon>Actinopterygii</taxon>
        <taxon>Neopterygii</taxon>
        <taxon>Teleostei</taxon>
        <taxon>Neoteleostei</taxon>
        <taxon>Acanthomorphata</taxon>
        <taxon>Ovalentaria</taxon>
        <taxon>Atherinomorphae</taxon>
        <taxon>Cyprinodontiformes</taxon>
        <taxon>Goodeidae</taxon>
        <taxon>Ilyodon</taxon>
    </lineage>
</organism>
<keyword evidence="2" id="KW-0963">Cytoplasm</keyword>
<evidence type="ECO:0000313" key="10">
    <source>
        <dbReference type="Proteomes" id="UP001482620"/>
    </source>
</evidence>
<reference evidence="9 10" key="1">
    <citation type="submission" date="2021-06" db="EMBL/GenBank/DDBJ databases">
        <authorList>
            <person name="Palmer J.M."/>
        </authorList>
    </citation>
    <scope>NUCLEOTIDE SEQUENCE [LARGE SCALE GENOMIC DNA]</scope>
    <source>
        <strain evidence="10">if_2019</strain>
        <tissue evidence="9">Muscle</tissue>
    </source>
</reference>
<feature type="domain" description="FIIND" evidence="8">
    <location>
        <begin position="260"/>
        <end position="541"/>
    </location>
</feature>
<evidence type="ECO:0008006" key="11">
    <source>
        <dbReference type="Google" id="ProtNLM"/>
    </source>
</evidence>
<comment type="caution">
    <text evidence="9">The sequence shown here is derived from an EMBL/GenBank/DDBJ whole genome shotgun (WGS) entry which is preliminary data.</text>
</comment>
<sequence length="624" mass="69547">MTHSHTSKLYQGLSCCFTCTDPDLDSYKTTKKKNAESLKHNLCPSPDEIGCIPLKSELSGVEDIDTSLDIVDDSKTNLTSRKTTQGQHTKTTNPNPCIKSLLPNTIRTAAVAPIYDGYPINYHGNSFTSHENISLSEGIDHDCGPSFDSSSCRPVGSLPLKGPNMNDCPESRKVKHSLQSLCVLSDNMEEIKESNETVNISVPNNSAHPDVPVNASDSGVSTRGHSSSSSSQDCSLIHQEPPADITNLTQDLGLPNMNLQSIFEEFTPGFIGHEDDETYWFQCSSPGLYQCRLSSLVFGMKGEGDVFYRIVSWSRTLLSQHDKKPAGPLFVIRCRQQCVVQLHLPHCEIRSTGGCHFLSVAHVHDEGIEFIRPEKITETHIIINITGLSAFGNVKDEDSPPDPVRALVLLFYKPPTASDVTSFLNVLILPRNIVIWDLIRTRKKLAEDELFIEMPPHCKLVPNQLYSLTTCPKKNWVLVQPTESEFEGGYYKEYFSSFQVVLKALIRDINLSLVEKSSSCCVWKRDVHLLPSKVTSPFSSEQLNEIQSRIIGGISGASLKSLLDKLLEKNVITDNEKEEAEEMKNTRDKARFVIDTVKRKDGTSKMIEILCDIDPFLCKKLKLI</sequence>
<dbReference type="Gene3D" id="1.10.533.10">
    <property type="entry name" value="Death Domain, Fas"/>
    <property type="match status" value="1"/>
</dbReference>
<dbReference type="PANTHER" id="PTHR46985:SF2">
    <property type="entry name" value="APOPTOSIS-ASSOCIATED SPECK-LIKE PROTEIN CONTAINING A CARD"/>
    <property type="match status" value="1"/>
</dbReference>
<dbReference type="SUPFAM" id="SSF47986">
    <property type="entry name" value="DEATH domain"/>
    <property type="match status" value="1"/>
</dbReference>
<proteinExistence type="predicted"/>
<feature type="compositionally biased region" description="Low complexity" evidence="6">
    <location>
        <begin position="216"/>
        <end position="235"/>
    </location>
</feature>
<dbReference type="Pfam" id="PF13553">
    <property type="entry name" value="FIIND"/>
    <property type="match status" value="1"/>
</dbReference>
<dbReference type="PANTHER" id="PTHR46985">
    <property type="entry name" value="NACHT, LRR AND PYD DOMAINS-CONTAINING PROTEIN 1"/>
    <property type="match status" value="1"/>
</dbReference>
<keyword evidence="5" id="KW-0395">Inflammatory response</keyword>
<feature type="domain" description="CARD" evidence="7">
    <location>
        <begin position="535"/>
        <end position="600"/>
    </location>
</feature>
<dbReference type="EMBL" id="JAHRIQ010084919">
    <property type="protein sequence ID" value="MEQ2249346.1"/>
    <property type="molecule type" value="Genomic_DNA"/>
</dbReference>